<keyword evidence="2" id="KW-0175">Coiled coil</keyword>
<dbReference type="PANTHER" id="PTHR10039">
    <property type="entry name" value="AMELOGENIN"/>
    <property type="match status" value="1"/>
</dbReference>
<organism evidence="5 6">
    <name type="scientific">Cladophialophora bantiana (strain ATCC 10958 / CBS 173.52 / CDC B-1940 / NIH 8579)</name>
    <name type="common">Xylohypha bantiana</name>
    <dbReference type="NCBI Taxonomy" id="1442370"/>
    <lineage>
        <taxon>Eukaryota</taxon>
        <taxon>Fungi</taxon>
        <taxon>Dikarya</taxon>
        <taxon>Ascomycota</taxon>
        <taxon>Pezizomycotina</taxon>
        <taxon>Eurotiomycetes</taxon>
        <taxon>Chaetothyriomycetidae</taxon>
        <taxon>Chaetothyriales</taxon>
        <taxon>Herpotrichiellaceae</taxon>
        <taxon>Cladophialophora</taxon>
    </lineage>
</organism>
<proteinExistence type="predicted"/>
<dbReference type="InterPro" id="IPR056693">
    <property type="entry name" value="DUF7791"/>
</dbReference>
<accession>A0A0D2HXH7</accession>
<dbReference type="Gene3D" id="3.40.50.300">
    <property type="entry name" value="P-loop containing nucleotide triphosphate hydrolases"/>
    <property type="match status" value="1"/>
</dbReference>
<dbReference type="PANTHER" id="PTHR10039:SF5">
    <property type="entry name" value="NACHT DOMAIN-CONTAINING PROTEIN"/>
    <property type="match status" value="1"/>
</dbReference>
<evidence type="ECO:0000259" key="4">
    <source>
        <dbReference type="Pfam" id="PF25053"/>
    </source>
</evidence>
<sequence>MVIDPLTALGLASNIISFIDFGVQALAKGRELHKSSTGRLIEHDEFRIAIGRLQQLREGIDNSLQSLSSRASLTRAEEALQEITAECQKISEEFQDALSTFTAQPGQSPWKSFRQAFEAIWKKDGLERMQQRLNNQREQLVLHLLVVVSERQKDNSDKLYAKTSDAEAHILRAMEDSRRDLKSDLDELVKLNRDRRGWDQDLKFARGITTLTQARSSEIQRLSDNVSGKLSDDTICDLILHTLQFSQIRDRKLQIGARAAHPNTFTWIFNKGAQNGLEDSNFAKWLEAKDGPKNIFWVAGRPGSGKSTLMHFLSVAPQTNDAVACWTEQMPLLQAASFFWLSGTRLQKSLSGLLRALLYDLLCQDVSLVEEVAPLRWRAYSLGFSTPASWSNAELIETLRDLVQATAATHRIFLLIDGLDEFEGSFAEQSELVEYLKSLANWANIKVCVSSRPWPIFESAFGTYPHFRLEELTRNDINLYVNEKFAKVNEFEDLRTLYPEECSKLIHDVVNKAQGVFLWVYLVVLSLSQGMVDGDSMPALQARLTAIPGDLEAYFRKIIDGIPEQYRPLAASYFSIMMTVGQDEVSVLSLSFLEESSSDFLQTHPVKAVALPLIEARKRSMARRLESRCKGLLQVNKLRDRGNFGDQVVDFLHRTVRDFLLSKDIQQILQQYSSDSLNPFLFLCRSVLTQMKMVGPEEPGLSHLATQYFTYAGRLESSTGPTYIGLTELFFELAHGLLLKDPREQERYGSVGSILKVAIAYRLVHYSMSKISSSNFDVNKLYCAHPVLDRDHSTERTFLLWECIPPGTTRDLENPEVTVPIGGSPATELFAALFARGANPNLKKDDLTIWEEYLRQANAMIDRNRSVRLSEGPWTRTTRLFIEHGASSSGRDPRYPPQWRERAAAGKKYRFNAAPQDLADAVQHIFEAPAGRELAEALRARSTVTGRLKKFFVS</sequence>
<dbReference type="GeneID" id="27697153"/>
<dbReference type="Proteomes" id="UP000053789">
    <property type="component" value="Unassembled WGS sequence"/>
</dbReference>
<feature type="coiled-coil region" evidence="2">
    <location>
        <begin position="73"/>
        <end position="100"/>
    </location>
</feature>
<dbReference type="InterPro" id="IPR027417">
    <property type="entry name" value="P-loop_NTPase"/>
</dbReference>
<protein>
    <recommendedName>
        <fullName evidence="7">NACHT domain-containing protein</fullName>
    </recommendedName>
</protein>
<dbReference type="VEuPathDB" id="FungiDB:Z519_04225"/>
<keyword evidence="1" id="KW-0677">Repeat</keyword>
<evidence type="ECO:0000259" key="3">
    <source>
        <dbReference type="Pfam" id="PF24883"/>
    </source>
</evidence>
<dbReference type="HOGENOM" id="CLU_002341_6_1_1"/>
<feature type="domain" description="DUF7791" evidence="4">
    <location>
        <begin position="562"/>
        <end position="698"/>
    </location>
</feature>
<dbReference type="AlphaFoldDB" id="A0A0D2HXH7"/>
<dbReference type="SUPFAM" id="SSF52540">
    <property type="entry name" value="P-loop containing nucleoside triphosphate hydrolases"/>
    <property type="match status" value="1"/>
</dbReference>
<reference evidence="5" key="1">
    <citation type="submission" date="2015-01" db="EMBL/GenBank/DDBJ databases">
        <title>The Genome Sequence of Cladophialophora bantiana CBS 173.52.</title>
        <authorList>
            <consortium name="The Broad Institute Genomics Platform"/>
            <person name="Cuomo C."/>
            <person name="de Hoog S."/>
            <person name="Gorbushina A."/>
            <person name="Stielow B."/>
            <person name="Teixiera M."/>
            <person name="Abouelleil A."/>
            <person name="Chapman S.B."/>
            <person name="Priest M."/>
            <person name="Young S.K."/>
            <person name="Wortman J."/>
            <person name="Nusbaum C."/>
            <person name="Birren B."/>
        </authorList>
    </citation>
    <scope>NUCLEOTIDE SEQUENCE [LARGE SCALE GENOMIC DNA]</scope>
    <source>
        <strain evidence="5">CBS 173.52</strain>
    </source>
</reference>
<dbReference type="Pfam" id="PF25053">
    <property type="entry name" value="DUF7791"/>
    <property type="match status" value="1"/>
</dbReference>
<dbReference type="RefSeq" id="XP_016622309.1">
    <property type="nucleotide sequence ID" value="XM_016761971.1"/>
</dbReference>
<gene>
    <name evidence="5" type="ORF">Z519_04225</name>
</gene>
<dbReference type="OrthoDB" id="443402at2759"/>
<dbReference type="Pfam" id="PF24883">
    <property type="entry name" value="NPHP3_N"/>
    <property type="match status" value="1"/>
</dbReference>
<keyword evidence="6" id="KW-1185">Reference proteome</keyword>
<name>A0A0D2HXH7_CLAB1</name>
<evidence type="ECO:0008006" key="7">
    <source>
        <dbReference type="Google" id="ProtNLM"/>
    </source>
</evidence>
<feature type="domain" description="Nephrocystin 3-like N-terminal" evidence="3">
    <location>
        <begin position="277"/>
        <end position="452"/>
    </location>
</feature>
<evidence type="ECO:0000313" key="6">
    <source>
        <dbReference type="Proteomes" id="UP000053789"/>
    </source>
</evidence>
<dbReference type="InterPro" id="IPR056884">
    <property type="entry name" value="NPHP3-like_N"/>
</dbReference>
<evidence type="ECO:0000256" key="1">
    <source>
        <dbReference type="ARBA" id="ARBA00022737"/>
    </source>
</evidence>
<dbReference type="EMBL" id="KN846984">
    <property type="protein sequence ID" value="KIW95640.1"/>
    <property type="molecule type" value="Genomic_DNA"/>
</dbReference>
<evidence type="ECO:0000256" key="2">
    <source>
        <dbReference type="SAM" id="Coils"/>
    </source>
</evidence>
<evidence type="ECO:0000313" key="5">
    <source>
        <dbReference type="EMBL" id="KIW95640.1"/>
    </source>
</evidence>